<dbReference type="InterPro" id="IPR056861">
    <property type="entry name" value="HMCN1-like_VWA"/>
</dbReference>
<dbReference type="InterPro" id="IPR036465">
    <property type="entry name" value="vWFA_dom_sf"/>
</dbReference>
<accession>A0A3M6UHW3</accession>
<keyword evidence="6" id="KW-1185">Reference proteome</keyword>
<dbReference type="EMBL" id="RCHS01001489">
    <property type="protein sequence ID" value="RMX53216.1"/>
    <property type="molecule type" value="Genomic_DNA"/>
</dbReference>
<evidence type="ECO:0000313" key="6">
    <source>
        <dbReference type="Proteomes" id="UP000275408"/>
    </source>
</evidence>
<dbReference type="PANTHER" id="PTHR14905:SF7">
    <property type="entry name" value="VON WILLEBRAND FACTOR A DOMAIN-CONTAINING PROTEIN 7"/>
    <property type="match status" value="1"/>
</dbReference>
<dbReference type="Gene3D" id="3.40.50.410">
    <property type="entry name" value="von Willebrand factor, type A domain"/>
    <property type="match status" value="1"/>
</dbReference>
<protein>
    <recommendedName>
        <fullName evidence="4">Hemicentin-1-like von Willebrand factor A domain-containing protein</fullName>
    </recommendedName>
</protein>
<feature type="non-terminal residue" evidence="5">
    <location>
        <position position="1"/>
    </location>
</feature>
<evidence type="ECO:0000313" key="5">
    <source>
        <dbReference type="EMBL" id="RMX53216.1"/>
    </source>
</evidence>
<dbReference type="CDD" id="cd00198">
    <property type="entry name" value="vWFA"/>
    <property type="match status" value="1"/>
</dbReference>
<feature type="domain" description="Hemicentin-1-like von Willebrand factor A" evidence="4">
    <location>
        <begin position="189"/>
        <end position="327"/>
    </location>
</feature>
<sequence>ARDVILHQLTYLVSTGSLTLLAMKKATLLPFTVLVALVLSLDFSESAGDFFSILDQETAEYLTKDSTVKLHRSSSGAVPALRNNKYLEASMQIIRGMAEAKVTTRGRSMDLDSTIKKAVKNKEIPKARQMIGHLFECHCPPEQGKCRKEDLPRHCRKKNKSHENVFKKLRKVLSKTEFDILLGITGDVSLVFVIDTTGSMGDEIEAAKTIVKAIAAHPRDSSVDFILSPFSDPTWGNTQRFPDEQSFVQALDQLTAKGGVDCPELTFNGVIDAIENGDPYVGSPMFVFTDAGAKDGERPKYTQENSIGLALQYMIPVNFFYSTESGRCGSFRNHDSLIDLMDSTGGFGLQFNSSGQISKMGGVVSAALDGTTTIDEGRSSLGEVRSLRSSPRRNSNIEKRYTIPVDNTVESLIVTYFASARANLVELRSPKGVAQPRTENLSQGGLWMIESPTLGMWELFVPTAVGTHSFKVKATSRLNLEFDFFFLLRKRLGRRWYEYPIDYPLLNQRSTLSLVIPLQKRLKRSSLQLSLVDGSGRVIQNANLAKPSLVGTFVPPAVPFKLKLSGTTKAGRPFQRISRKFINAKNVLLQLQNTQQYDTLECGKTLRLYFVIDYTGAAGEVFDVMVNSTLKDSNTSAKAIEVKYRKTVQNVWTGNRVFLTVHLKTPPDVEEHIGKWDTIQVTVKKNPVTSEADVVYFTEHFKITCSEEFEKL</sequence>
<dbReference type="OrthoDB" id="301415at2759"/>
<dbReference type="PANTHER" id="PTHR14905">
    <property type="entry name" value="NG37"/>
    <property type="match status" value="1"/>
</dbReference>
<dbReference type="AlphaFoldDB" id="A0A3M6UHW3"/>
<organism evidence="5 6">
    <name type="scientific">Pocillopora damicornis</name>
    <name type="common">Cauliflower coral</name>
    <name type="synonym">Millepora damicornis</name>
    <dbReference type="NCBI Taxonomy" id="46731"/>
    <lineage>
        <taxon>Eukaryota</taxon>
        <taxon>Metazoa</taxon>
        <taxon>Cnidaria</taxon>
        <taxon>Anthozoa</taxon>
        <taxon>Hexacorallia</taxon>
        <taxon>Scleractinia</taxon>
        <taxon>Astrocoeniina</taxon>
        <taxon>Pocilloporidae</taxon>
        <taxon>Pocillopora</taxon>
    </lineage>
</organism>
<gene>
    <name evidence="5" type="ORF">pdam_00016520</name>
</gene>
<proteinExistence type="predicted"/>
<evidence type="ECO:0000256" key="3">
    <source>
        <dbReference type="ARBA" id="ARBA00022729"/>
    </source>
</evidence>
<keyword evidence="3" id="KW-0732">Signal</keyword>
<dbReference type="Proteomes" id="UP000275408">
    <property type="component" value="Unassembled WGS sequence"/>
</dbReference>
<reference evidence="5 6" key="1">
    <citation type="journal article" date="2018" name="Sci. Rep.">
        <title>Comparative analysis of the Pocillopora damicornis genome highlights role of immune system in coral evolution.</title>
        <authorList>
            <person name="Cunning R."/>
            <person name="Bay R.A."/>
            <person name="Gillette P."/>
            <person name="Baker A.C."/>
            <person name="Traylor-Knowles N."/>
        </authorList>
    </citation>
    <scope>NUCLEOTIDE SEQUENCE [LARGE SCALE GENOMIC DNA]</scope>
    <source>
        <strain evidence="5">RSMAS</strain>
        <tissue evidence="5">Whole animal</tissue>
    </source>
</reference>
<dbReference type="InterPro" id="IPR052577">
    <property type="entry name" value="VWA7"/>
</dbReference>
<comment type="caution">
    <text evidence="5">The sequence shown here is derived from an EMBL/GenBank/DDBJ whole genome shotgun (WGS) entry which is preliminary data.</text>
</comment>
<evidence type="ECO:0000256" key="1">
    <source>
        <dbReference type="ARBA" id="ARBA00004613"/>
    </source>
</evidence>
<dbReference type="Pfam" id="PF25106">
    <property type="entry name" value="VWA_4"/>
    <property type="match status" value="1"/>
</dbReference>
<keyword evidence="2" id="KW-0964">Secreted</keyword>
<evidence type="ECO:0000256" key="2">
    <source>
        <dbReference type="ARBA" id="ARBA00022525"/>
    </source>
</evidence>
<dbReference type="SUPFAM" id="SSF53300">
    <property type="entry name" value="vWA-like"/>
    <property type="match status" value="1"/>
</dbReference>
<evidence type="ECO:0000259" key="4">
    <source>
        <dbReference type="Pfam" id="PF25106"/>
    </source>
</evidence>
<comment type="subcellular location">
    <subcellularLocation>
        <location evidence="1">Secreted</location>
    </subcellularLocation>
</comment>
<name>A0A3M6UHW3_POCDA</name>